<comment type="similarity">
    <text evidence="3 17">Belongs to the cation transport ATPase (P-type) (TC 3.A.3) family. Type IIIA subfamily.</text>
</comment>
<dbReference type="Gene3D" id="3.40.1110.10">
    <property type="entry name" value="Calcium-transporting ATPase, cytoplasmic domain N"/>
    <property type="match status" value="1"/>
</dbReference>
<organism evidence="20 22">
    <name type="scientific">Schizosaccharomyces japonicus (strain yFS275 / FY16936)</name>
    <name type="common">Fission yeast</name>
    <dbReference type="NCBI Taxonomy" id="402676"/>
    <lineage>
        <taxon>Eukaryota</taxon>
        <taxon>Fungi</taxon>
        <taxon>Dikarya</taxon>
        <taxon>Ascomycota</taxon>
        <taxon>Taphrinomycotina</taxon>
        <taxon>Schizosaccharomycetes</taxon>
        <taxon>Schizosaccharomycetales</taxon>
        <taxon>Schizosaccharomycetaceae</taxon>
        <taxon>Schizosaccharomyces</taxon>
    </lineage>
</organism>
<feature type="domain" description="Cation-transporting P-type ATPase N-terminal" evidence="19">
    <location>
        <begin position="213"/>
        <end position="282"/>
    </location>
</feature>
<dbReference type="Gene3D" id="2.70.150.10">
    <property type="entry name" value="Calcium-transporting ATPase, cytoplasmic transduction domain A"/>
    <property type="match status" value="1"/>
</dbReference>
<sequence length="1065" mass="115841">MDDRFANAHEAPTSGENAESHQNNDEPLQEYTHRREPIRPGGEQVAPEPDSNMTSNTVIYGSPQSPGLGNYEPTPLQPTPEVDEEAQAAYPNAPTSDREYYGNVNAGPDGAVEMPYSPHPYAVNAQQAPAAHGTPSPGVAGQQDNEQATLTSAGYHDEHAGLNAGQMSEKASNVGPPNGDDDENEDIDALIEDLYSQDQEVEDTEEEEQGPGAMKAVPEELLQTDTRTGLTEEEVVSRRRKYGLNQMKEEKTNNLLKFLGFFVGPIQFVMELAAILAAGLQDWVDFGVICALLLLNATVGFVQEYQAGSIVDELKKSMAMKANVLRNGHVQEIDAAEIVPGDILHLDEGTICPADGTLITNDCFLQVDQSAITGESLAVDKRYKDTMYSSSTVKRGEAFMVVTATGDSTFVGRAASLVGAAGHTSGHFTEVLNGIGTVLLVLVIMTLLCIYTAAFYRSVRISNLLEYTLAITIIGVPVGLPAVVTTTMAVGAAYLAKKKAIVQKLSAIESLAGVEILCSDKTGTLTKNRLSLGDPYCVKGISPDELMLTACLASARKKKGLDAIDKAFLKALRYYPAAKTQLSKYKILEFHPFDPVSKKITAIVESPEGQQITCVKGAPLWVFKTVQDDHDVPDEIADDYREQVSQMANRGFRSLGVARRVQGQQWEILGIMPCSDPPRHDTAKTIREAIGLGLRVKMLTGDAVGIAKETARQLGMGTNVYNAERLGLGGGGEMPGSEVYDFVEAADGFAEVFPQHKYAVVDILQQRGYLVAMTGDGVNDAPSLKKADTGIAVEGASDAARSAADIVFLAPGLSAIIDALKTSRQIFHRMYAYVVYRIALSLHLEIFLGLWLIIQNILLNLELIVFIAIFADVATLAIAYDNAPYSMKPVKWNLPRLWGLSTVVGILLAIGTWITNTTMIAQGQNRGIVQNFGVQDSVLFLQISLTENWLIFITRCNGPFWSSIPSWQLAGAVLVVDILATLFCLFGWFKGGHQTSIVGVIRVWIYSFGIFCFIAGVYYLLAESTSFDRLMNGKRRLTKTERSAEDFQLQLQRTATHHAEESKPE</sequence>
<dbReference type="JaponicusDB" id="SJAG_04258">
    <property type="gene designation" value="pma2"/>
</dbReference>
<dbReference type="GO" id="GO:0051453">
    <property type="term" value="P:regulation of intracellular pH"/>
    <property type="evidence" value="ECO:0000318"/>
    <property type="project" value="GO_Central"/>
</dbReference>
<dbReference type="SFLD" id="SFLDS00003">
    <property type="entry name" value="Haloacid_Dehalogenase"/>
    <property type="match status" value="1"/>
</dbReference>
<dbReference type="GO" id="GO:0046872">
    <property type="term" value="F:metal ion binding"/>
    <property type="evidence" value="ECO:0007669"/>
    <property type="project" value="UniProtKB-KW"/>
</dbReference>
<dbReference type="SUPFAM" id="SSF81653">
    <property type="entry name" value="Calcium ATPase, transduction domain A"/>
    <property type="match status" value="1"/>
</dbReference>
<dbReference type="Gene3D" id="3.40.50.1000">
    <property type="entry name" value="HAD superfamily/HAD-like"/>
    <property type="match status" value="1"/>
</dbReference>
<accession>B6K6C9</accession>
<evidence type="ECO:0000313" key="21">
    <source>
        <dbReference type="JaponicusDB" id="SJAG_04258"/>
    </source>
</evidence>
<dbReference type="Pfam" id="PF00690">
    <property type="entry name" value="Cation_ATPase_N"/>
    <property type="match status" value="1"/>
</dbReference>
<evidence type="ECO:0000313" key="20">
    <source>
        <dbReference type="EMBL" id="EEB09083.2"/>
    </source>
</evidence>
<reference evidence="20 22" key="1">
    <citation type="journal article" date="2011" name="Science">
        <title>Comparative functional genomics of the fission yeasts.</title>
        <authorList>
            <person name="Rhind N."/>
            <person name="Chen Z."/>
            <person name="Yassour M."/>
            <person name="Thompson D.A."/>
            <person name="Haas B.J."/>
            <person name="Habib N."/>
            <person name="Wapinski I."/>
            <person name="Roy S."/>
            <person name="Lin M.F."/>
            <person name="Heiman D.I."/>
            <person name="Young S.K."/>
            <person name="Furuya K."/>
            <person name="Guo Y."/>
            <person name="Pidoux A."/>
            <person name="Chen H.M."/>
            <person name="Robbertse B."/>
            <person name="Goldberg J.M."/>
            <person name="Aoki K."/>
            <person name="Bayne E.H."/>
            <person name="Berlin A.M."/>
            <person name="Desjardins C.A."/>
            <person name="Dobbs E."/>
            <person name="Dukaj L."/>
            <person name="Fan L."/>
            <person name="FitzGerald M.G."/>
            <person name="French C."/>
            <person name="Gujja S."/>
            <person name="Hansen K."/>
            <person name="Keifenheim D."/>
            <person name="Levin J.Z."/>
            <person name="Mosher R.A."/>
            <person name="Mueller C.A."/>
            <person name="Pfiffner J."/>
            <person name="Priest M."/>
            <person name="Russ C."/>
            <person name="Smialowska A."/>
            <person name="Swoboda P."/>
            <person name="Sykes S.M."/>
            <person name="Vaughn M."/>
            <person name="Vengrova S."/>
            <person name="Yoder R."/>
            <person name="Zeng Q."/>
            <person name="Allshire R."/>
            <person name="Baulcombe D."/>
            <person name="Birren B.W."/>
            <person name="Brown W."/>
            <person name="Ekwall K."/>
            <person name="Kellis M."/>
            <person name="Leatherwood J."/>
            <person name="Levin H."/>
            <person name="Margalit H."/>
            <person name="Martienssen R."/>
            <person name="Nieduszynski C.A."/>
            <person name="Spatafora J.W."/>
            <person name="Friedman N."/>
            <person name="Dalgaard J.Z."/>
            <person name="Baumann P."/>
            <person name="Niki H."/>
            <person name="Regev A."/>
            <person name="Nusbaum C."/>
        </authorList>
    </citation>
    <scope>NUCLEOTIDE SEQUENCE [LARGE SCALE GENOMIC DNA]</scope>
    <source>
        <strain evidence="22">yFS275 / FY16936</strain>
    </source>
</reference>
<evidence type="ECO:0000256" key="7">
    <source>
        <dbReference type="ARBA" id="ARBA00022723"/>
    </source>
</evidence>
<dbReference type="PANTHER" id="PTHR42861">
    <property type="entry name" value="CALCIUM-TRANSPORTING ATPASE"/>
    <property type="match status" value="1"/>
</dbReference>
<feature type="transmembrane region" description="Helical" evidence="17">
    <location>
        <begin position="283"/>
        <end position="302"/>
    </location>
</feature>
<dbReference type="GeneID" id="7052521"/>
<dbReference type="SFLD" id="SFLDG00002">
    <property type="entry name" value="C1.7:_P-type_atpase_like"/>
    <property type="match status" value="1"/>
</dbReference>
<feature type="compositionally biased region" description="Polar residues" evidence="18">
    <location>
        <begin position="51"/>
        <end position="67"/>
    </location>
</feature>
<dbReference type="HOGENOM" id="CLU_002360_6_0_1"/>
<evidence type="ECO:0000256" key="17">
    <source>
        <dbReference type="RuleBase" id="RU362083"/>
    </source>
</evidence>
<keyword evidence="8 17" id="KW-0547">Nucleotide-binding</keyword>
<dbReference type="STRING" id="402676.B6K6C9"/>
<evidence type="ECO:0000313" key="22">
    <source>
        <dbReference type="Proteomes" id="UP000001744"/>
    </source>
</evidence>
<dbReference type="VEuPathDB" id="FungiDB:SJAG_04258"/>
<protein>
    <recommendedName>
        <fullName evidence="17">Plasma membrane ATPase</fullName>
        <ecNumber evidence="17">7.1.2.1</ecNumber>
    </recommendedName>
</protein>
<dbReference type="InterPro" id="IPR023299">
    <property type="entry name" value="ATPase_P-typ_cyto_dom_N"/>
</dbReference>
<dbReference type="InterPro" id="IPR008250">
    <property type="entry name" value="ATPase_P-typ_transduc_dom_A_sf"/>
</dbReference>
<dbReference type="InterPro" id="IPR018303">
    <property type="entry name" value="ATPase_P-typ_P_site"/>
</dbReference>
<evidence type="ECO:0000256" key="5">
    <source>
        <dbReference type="ARBA" id="ARBA00022475"/>
    </source>
</evidence>
<evidence type="ECO:0000256" key="18">
    <source>
        <dbReference type="SAM" id="MobiDB-lite"/>
    </source>
</evidence>
<feature type="region of interest" description="Disordered" evidence="18">
    <location>
        <begin position="1"/>
        <end position="153"/>
    </location>
</feature>
<proteinExistence type="inferred from homology"/>
<dbReference type="InterPro" id="IPR059000">
    <property type="entry name" value="ATPase_P-type_domA"/>
</dbReference>
<feature type="transmembrane region" description="Helical" evidence="17">
    <location>
        <begin position="834"/>
        <end position="857"/>
    </location>
</feature>
<dbReference type="CDD" id="cd02076">
    <property type="entry name" value="P-type_ATPase_H"/>
    <property type="match status" value="1"/>
</dbReference>
<evidence type="ECO:0000256" key="9">
    <source>
        <dbReference type="ARBA" id="ARBA00022781"/>
    </source>
</evidence>
<dbReference type="Pfam" id="PF00122">
    <property type="entry name" value="E1-E2_ATPase"/>
    <property type="match status" value="1"/>
</dbReference>
<dbReference type="OrthoDB" id="116380at2759"/>
<dbReference type="NCBIfam" id="TIGR01647">
    <property type="entry name" value="ATPase-IIIA_H"/>
    <property type="match status" value="1"/>
</dbReference>
<dbReference type="GO" id="GO:0005886">
    <property type="term" value="C:plasma membrane"/>
    <property type="evidence" value="ECO:0000318"/>
    <property type="project" value="GO_Central"/>
</dbReference>
<evidence type="ECO:0000256" key="11">
    <source>
        <dbReference type="ARBA" id="ARBA00022842"/>
    </source>
</evidence>
<evidence type="ECO:0000259" key="19">
    <source>
        <dbReference type="SMART" id="SM00831"/>
    </source>
</evidence>
<feature type="transmembrane region" description="Helical" evidence="17">
    <location>
        <begin position="255"/>
        <end position="277"/>
    </location>
</feature>
<comment type="subcellular location">
    <subcellularLocation>
        <location evidence="2 17">Cell membrane</location>
        <topology evidence="2 17">Multi-pass membrane protein</topology>
    </subcellularLocation>
</comment>
<keyword evidence="9 17" id="KW-0375">Hydrogen ion transport</keyword>
<dbReference type="InterPro" id="IPR004014">
    <property type="entry name" value="ATPase_P-typ_cation-transptr_N"/>
</dbReference>
<keyword evidence="12 17" id="KW-1278">Translocase</keyword>
<dbReference type="Gene3D" id="1.20.1110.10">
    <property type="entry name" value="Calcium-transporting ATPase, transmembrane domain"/>
    <property type="match status" value="1"/>
</dbReference>
<dbReference type="PRINTS" id="PR00119">
    <property type="entry name" value="CATATPASE"/>
</dbReference>
<dbReference type="PRINTS" id="PR00120">
    <property type="entry name" value="HATPASE"/>
</dbReference>
<evidence type="ECO:0000256" key="3">
    <source>
        <dbReference type="ARBA" id="ARBA00008804"/>
    </source>
</evidence>
<evidence type="ECO:0000256" key="10">
    <source>
        <dbReference type="ARBA" id="ARBA00022840"/>
    </source>
</evidence>
<feature type="transmembrane region" description="Helical" evidence="17">
    <location>
        <begin position="1001"/>
        <end position="1021"/>
    </location>
</feature>
<dbReference type="InterPro" id="IPR023214">
    <property type="entry name" value="HAD_sf"/>
</dbReference>
<evidence type="ECO:0000256" key="1">
    <source>
        <dbReference type="ARBA" id="ARBA00003417"/>
    </source>
</evidence>
<gene>
    <name evidence="21" type="primary">pma2</name>
    <name evidence="20" type="ORF">SJAG_04258</name>
</gene>
<dbReference type="GO" id="GO:0005524">
    <property type="term" value="F:ATP binding"/>
    <property type="evidence" value="ECO:0007669"/>
    <property type="project" value="UniProtKB-UniRule"/>
</dbReference>
<keyword evidence="15 17" id="KW-0472">Membrane</keyword>
<feature type="transmembrane region" description="Helical" evidence="17">
    <location>
        <begin position="431"/>
        <end position="456"/>
    </location>
</feature>
<dbReference type="EMBL" id="KE651167">
    <property type="protein sequence ID" value="EEB09083.2"/>
    <property type="molecule type" value="Genomic_DNA"/>
</dbReference>
<dbReference type="FunFam" id="2.70.150.10:FF:000011">
    <property type="entry name" value="Plasma membrane ATPase"/>
    <property type="match status" value="1"/>
</dbReference>
<dbReference type="NCBIfam" id="TIGR01494">
    <property type="entry name" value="ATPase_P-type"/>
    <property type="match status" value="2"/>
</dbReference>
<dbReference type="GO" id="GO:0008553">
    <property type="term" value="F:P-type proton-exporting transporter activity"/>
    <property type="evidence" value="ECO:0000318"/>
    <property type="project" value="GO_Central"/>
</dbReference>
<evidence type="ECO:0000256" key="14">
    <source>
        <dbReference type="ARBA" id="ARBA00023065"/>
    </source>
</evidence>
<keyword evidence="4 17" id="KW-0813">Transport</keyword>
<dbReference type="SUPFAM" id="SSF81665">
    <property type="entry name" value="Calcium ATPase, transmembrane domain M"/>
    <property type="match status" value="1"/>
</dbReference>
<dbReference type="GO" id="GO:0120029">
    <property type="term" value="P:proton export across plasma membrane"/>
    <property type="evidence" value="ECO:0007669"/>
    <property type="project" value="UniProtKB-UniRule"/>
</dbReference>
<dbReference type="PROSITE" id="PS00154">
    <property type="entry name" value="ATPASE_E1_E2"/>
    <property type="match status" value="1"/>
</dbReference>
<dbReference type="SUPFAM" id="SSF56784">
    <property type="entry name" value="HAD-like"/>
    <property type="match status" value="1"/>
</dbReference>
<evidence type="ECO:0000256" key="16">
    <source>
        <dbReference type="ARBA" id="ARBA00051509"/>
    </source>
</evidence>
<feature type="transmembrane region" description="Helical" evidence="17">
    <location>
        <begin position="863"/>
        <end position="883"/>
    </location>
</feature>
<dbReference type="OMA" id="APLWVFK"/>
<dbReference type="eggNOG" id="KOG0205">
    <property type="taxonomic scope" value="Eukaryota"/>
</dbReference>
<feature type="transmembrane region" description="Helical" evidence="17">
    <location>
        <begin position="967"/>
        <end position="989"/>
    </location>
</feature>
<keyword evidence="5" id="KW-1003">Cell membrane</keyword>
<dbReference type="InterPro" id="IPR036412">
    <property type="entry name" value="HAD-like_sf"/>
</dbReference>
<keyword evidence="14 17" id="KW-0406">Ion transport</keyword>
<dbReference type="GO" id="GO:0016887">
    <property type="term" value="F:ATP hydrolysis activity"/>
    <property type="evidence" value="ECO:0007669"/>
    <property type="project" value="InterPro"/>
</dbReference>
<evidence type="ECO:0000256" key="8">
    <source>
        <dbReference type="ARBA" id="ARBA00022741"/>
    </source>
</evidence>
<dbReference type="InterPro" id="IPR044492">
    <property type="entry name" value="P_typ_ATPase_HD_dom"/>
</dbReference>
<dbReference type="FunFam" id="3.40.1110.10:FF:000005">
    <property type="entry name" value="Plasma membrane ATPase"/>
    <property type="match status" value="1"/>
</dbReference>
<keyword evidence="13 17" id="KW-1133">Transmembrane helix</keyword>
<keyword evidence="22" id="KW-1185">Reference proteome</keyword>
<dbReference type="SFLD" id="SFLDF00027">
    <property type="entry name" value="p-type_atpase"/>
    <property type="match status" value="1"/>
</dbReference>
<name>B6K6C9_SCHJY</name>
<evidence type="ECO:0000256" key="6">
    <source>
        <dbReference type="ARBA" id="ARBA00022692"/>
    </source>
</evidence>
<dbReference type="FunFam" id="3.40.50.1000:FF:000008">
    <property type="entry name" value="Plasma membrane ATPase"/>
    <property type="match status" value="1"/>
</dbReference>
<comment type="catalytic activity">
    <reaction evidence="16">
        <text>ATP + H2O + H(+)(in) = ADP + phosphate + 2 H(+)(out)</text>
        <dbReference type="Rhea" id="RHEA:20852"/>
        <dbReference type="ChEBI" id="CHEBI:15377"/>
        <dbReference type="ChEBI" id="CHEBI:15378"/>
        <dbReference type="ChEBI" id="CHEBI:30616"/>
        <dbReference type="ChEBI" id="CHEBI:43474"/>
        <dbReference type="ChEBI" id="CHEBI:456216"/>
        <dbReference type="EC" id="7.1.2.1"/>
    </reaction>
    <physiologicalReaction direction="left-to-right" evidence="16">
        <dbReference type="Rhea" id="RHEA:20853"/>
    </physiologicalReaction>
</comment>
<keyword evidence="7" id="KW-0479">Metal-binding</keyword>
<dbReference type="SMART" id="SM00831">
    <property type="entry name" value="Cation_ATPase_N"/>
    <property type="match status" value="1"/>
</dbReference>
<dbReference type="EC" id="7.1.2.1" evidence="17"/>
<keyword evidence="10 17" id="KW-0067">ATP-binding</keyword>
<comment type="function">
    <text evidence="1">The plasma membrane ATPase of plants and fungi is a hydrogen ion pump. The proton gradient it generates drives the active transport of nutrients by H(+)-symport. The resulting external acidification and/or internal alkinization may mediate growth responses.</text>
</comment>
<feature type="transmembrane region" description="Helical" evidence="17">
    <location>
        <begin position="895"/>
        <end position="914"/>
    </location>
</feature>
<dbReference type="AlphaFoldDB" id="B6K6C9"/>
<dbReference type="Proteomes" id="UP000001744">
    <property type="component" value="Unassembled WGS sequence"/>
</dbReference>
<dbReference type="GO" id="GO:1902600">
    <property type="term" value="P:proton transmembrane transport"/>
    <property type="evidence" value="ECO:0000318"/>
    <property type="project" value="GO_Central"/>
</dbReference>
<evidence type="ECO:0000256" key="13">
    <source>
        <dbReference type="ARBA" id="ARBA00022989"/>
    </source>
</evidence>
<keyword evidence="11 17" id="KW-0460">Magnesium</keyword>
<evidence type="ECO:0000256" key="12">
    <source>
        <dbReference type="ARBA" id="ARBA00022967"/>
    </source>
</evidence>
<evidence type="ECO:0000256" key="15">
    <source>
        <dbReference type="ARBA" id="ARBA00023136"/>
    </source>
</evidence>
<dbReference type="InterPro" id="IPR006534">
    <property type="entry name" value="P-type_ATPase_IIIA"/>
</dbReference>
<evidence type="ECO:0000256" key="2">
    <source>
        <dbReference type="ARBA" id="ARBA00004651"/>
    </source>
</evidence>
<dbReference type="Pfam" id="PF00702">
    <property type="entry name" value="Hydrolase"/>
    <property type="match status" value="1"/>
</dbReference>
<dbReference type="InterPro" id="IPR001757">
    <property type="entry name" value="P_typ_ATPase"/>
</dbReference>
<feature type="transmembrane region" description="Helical" evidence="17">
    <location>
        <begin position="468"/>
        <end position="496"/>
    </location>
</feature>
<evidence type="ECO:0000256" key="4">
    <source>
        <dbReference type="ARBA" id="ARBA00022448"/>
    </source>
</evidence>
<dbReference type="InterPro" id="IPR023298">
    <property type="entry name" value="ATPase_P-typ_TM_dom_sf"/>
</dbReference>
<dbReference type="RefSeq" id="XP_002175376.2">
    <property type="nucleotide sequence ID" value="XM_002175340.2"/>
</dbReference>
<feature type="compositionally biased region" description="Polar residues" evidence="18">
    <location>
        <begin position="142"/>
        <end position="152"/>
    </location>
</feature>
<keyword evidence="6 17" id="KW-0812">Transmembrane</keyword>